<dbReference type="KEGG" id="mcb:Mycch_3959"/>
<feature type="compositionally biased region" description="Polar residues" evidence="1">
    <location>
        <begin position="102"/>
        <end position="111"/>
    </location>
</feature>
<proteinExistence type="predicted"/>
<dbReference type="HOGENOM" id="CLU_2155533_0_0_11"/>
<dbReference type="PATRIC" id="fig|710421.3.peg.3954"/>
<evidence type="ECO:0000313" key="3">
    <source>
        <dbReference type="Proteomes" id="UP000006057"/>
    </source>
</evidence>
<dbReference type="Proteomes" id="UP000006057">
    <property type="component" value="Chromosome"/>
</dbReference>
<evidence type="ECO:0000256" key="1">
    <source>
        <dbReference type="SAM" id="MobiDB-lite"/>
    </source>
</evidence>
<dbReference type="RefSeq" id="WP_014817157.1">
    <property type="nucleotide sequence ID" value="NC_018027.1"/>
</dbReference>
<dbReference type="STRING" id="710421.Mycch_3959"/>
<name>I4BN27_MYCCN</name>
<gene>
    <name evidence="2" type="ordered locus">Mycch_3959</name>
</gene>
<keyword evidence="3" id="KW-1185">Reference proteome</keyword>
<protein>
    <submittedName>
        <fullName evidence="2">Uncharacterized protein</fullName>
    </submittedName>
</protein>
<dbReference type="EMBL" id="CP003053">
    <property type="protein sequence ID" value="AFM18684.1"/>
    <property type="molecule type" value="Genomic_DNA"/>
</dbReference>
<sequence>MDNPLPTDPCAFIRRDIEITQKLIDEDRVGLQHPEVLTHDDVVRLKVDLERRGALLESFLESFRRCRAENPRCRRTHAGRTVSTARHVPPAIASAERGRSPEMTTHAEQLK</sequence>
<evidence type="ECO:0000313" key="2">
    <source>
        <dbReference type="EMBL" id="AFM18684.1"/>
    </source>
</evidence>
<dbReference type="AlphaFoldDB" id="I4BN27"/>
<organism evidence="2 3">
    <name type="scientific">Mycolicibacterium chubuense (strain NBB4)</name>
    <name type="common">Mycobacterium chubuense</name>
    <dbReference type="NCBI Taxonomy" id="710421"/>
    <lineage>
        <taxon>Bacteria</taxon>
        <taxon>Bacillati</taxon>
        <taxon>Actinomycetota</taxon>
        <taxon>Actinomycetes</taxon>
        <taxon>Mycobacteriales</taxon>
        <taxon>Mycobacteriaceae</taxon>
        <taxon>Mycolicibacterium</taxon>
    </lineage>
</organism>
<reference evidence="2 3" key="1">
    <citation type="submission" date="2012-06" db="EMBL/GenBank/DDBJ databases">
        <title>Complete sequence of chromosome of Mycobacterium chubuense NBB4.</title>
        <authorList>
            <consortium name="US DOE Joint Genome Institute"/>
            <person name="Lucas S."/>
            <person name="Han J."/>
            <person name="Lapidus A."/>
            <person name="Cheng J.-F."/>
            <person name="Goodwin L."/>
            <person name="Pitluck S."/>
            <person name="Peters L."/>
            <person name="Mikhailova N."/>
            <person name="Teshima H."/>
            <person name="Detter J.C."/>
            <person name="Han C."/>
            <person name="Tapia R."/>
            <person name="Land M."/>
            <person name="Hauser L."/>
            <person name="Kyrpides N."/>
            <person name="Ivanova N."/>
            <person name="Pagani I."/>
            <person name="Mattes T."/>
            <person name="Holmes A."/>
            <person name="Rutledge P."/>
            <person name="Paulsen I."/>
            <person name="Coleman N."/>
            <person name="Woyke T."/>
        </authorList>
    </citation>
    <scope>NUCLEOTIDE SEQUENCE [LARGE SCALE GENOMIC DNA]</scope>
    <source>
        <strain evidence="2 3">NBB4</strain>
    </source>
</reference>
<accession>I4BN27</accession>
<feature type="region of interest" description="Disordered" evidence="1">
    <location>
        <begin position="77"/>
        <end position="111"/>
    </location>
</feature>